<keyword evidence="2" id="KW-1185">Reference proteome</keyword>
<dbReference type="RefSeq" id="XP_002780908.1">
    <property type="nucleotide sequence ID" value="XM_002780862.1"/>
</dbReference>
<evidence type="ECO:0000313" key="2">
    <source>
        <dbReference type="Proteomes" id="UP000007800"/>
    </source>
</evidence>
<organism evidence="2">
    <name type="scientific">Perkinsus marinus (strain ATCC 50983 / TXsc)</name>
    <dbReference type="NCBI Taxonomy" id="423536"/>
    <lineage>
        <taxon>Eukaryota</taxon>
        <taxon>Sar</taxon>
        <taxon>Alveolata</taxon>
        <taxon>Perkinsozoa</taxon>
        <taxon>Perkinsea</taxon>
        <taxon>Perkinsida</taxon>
        <taxon>Perkinsidae</taxon>
        <taxon>Perkinsus</taxon>
    </lineage>
</organism>
<accession>C5KS12</accession>
<proteinExistence type="predicted"/>
<reference evidence="1 2" key="1">
    <citation type="submission" date="2008-07" db="EMBL/GenBank/DDBJ databases">
        <authorList>
            <person name="El-Sayed N."/>
            <person name="Caler E."/>
            <person name="Inman J."/>
            <person name="Amedeo P."/>
            <person name="Hass B."/>
            <person name="Wortman J."/>
        </authorList>
    </citation>
    <scope>NUCLEOTIDE SEQUENCE [LARGE SCALE GENOMIC DNA]</scope>
    <source>
        <strain evidence="2">ATCC 50983 / TXsc</strain>
    </source>
</reference>
<evidence type="ECO:0000313" key="1">
    <source>
        <dbReference type="EMBL" id="EER12703.1"/>
    </source>
</evidence>
<name>C5KS12_PERM5</name>
<dbReference type="OrthoDB" id="448621at2759"/>
<dbReference type="Proteomes" id="UP000007800">
    <property type="component" value="Unassembled WGS sequence"/>
</dbReference>
<dbReference type="EMBL" id="GG675955">
    <property type="protein sequence ID" value="EER12703.1"/>
    <property type="molecule type" value="Genomic_DNA"/>
</dbReference>
<dbReference type="AlphaFoldDB" id="C5KS12"/>
<gene>
    <name evidence="1" type="ORF">Pmar_PMAR025336</name>
</gene>
<dbReference type="InParanoid" id="C5KS12"/>
<dbReference type="GeneID" id="9058738"/>
<protein>
    <submittedName>
        <fullName evidence="1">Uncharacterized protein</fullName>
    </submittedName>
</protein>
<sequence>MPEYEIIDKLDALCDDKSFEGYGVRRGSSGKNVLSGVGINPPETLHGGSGGSIQMGGQQWSRRLASMCRELVEEIGEKDLVASWANMDEGISPSLFCSSYCVTEDSPSLDHKVSLEEFITTMALERGLDVGFYMENKTRRDWIEEFVKLAQALQIDQQQTAVNHVHEL</sequence>